<dbReference type="PANTHER" id="PTHR30408:SF12">
    <property type="entry name" value="TYPE I RESTRICTION ENZYME MJAVIII SPECIFICITY SUBUNIT"/>
    <property type="match status" value="1"/>
</dbReference>
<sequence length="303" mass="33197">MLTHPRFLSLILAKFAPSHVSRNLANPKLMNGVMARIRVPLPEVGEQRAIATALSDADALIESLDRLIAKKRAIKQAAMQQLLTGQTRLPGFTGEWETKRLGEIGTFYKGQGIRRDDVSDEGVPCIRYGEIYTRYGDCVVAPESSIPEHLSESAFPLRSGDILFAGSGETAEEIGMCVAYLGEQPAFAGGDIVVLRPNGGTSAYLGRLLNHPTIAQQKARVGQGDAVVHISARNLAQIEVHFPDQKEQTAIATVLSDMDSEVEALEHRRYKARQLKQGMMQQLLTGRVRLVEPEVENVREASA</sequence>
<keyword evidence="6" id="KW-1185">Reference proteome</keyword>
<keyword evidence="3" id="KW-0238">DNA-binding</keyword>
<dbReference type="Gene3D" id="3.90.220.20">
    <property type="entry name" value="DNA methylase specificity domains"/>
    <property type="match status" value="1"/>
</dbReference>
<evidence type="ECO:0000256" key="3">
    <source>
        <dbReference type="ARBA" id="ARBA00023125"/>
    </source>
</evidence>
<protein>
    <submittedName>
        <fullName evidence="5">Restriction endonuclease subunit S</fullName>
        <ecNumber evidence="5">3.1.21.-</ecNumber>
    </submittedName>
</protein>
<feature type="domain" description="Type I restriction modification DNA specificity" evidence="4">
    <location>
        <begin position="95"/>
        <end position="268"/>
    </location>
</feature>
<dbReference type="InterPro" id="IPR000055">
    <property type="entry name" value="Restrct_endonuc_typeI_TRD"/>
</dbReference>
<organism evidence="5 6">
    <name type="scientific">Halomonas piscis</name>
    <dbReference type="NCBI Taxonomy" id="3031727"/>
    <lineage>
        <taxon>Bacteria</taxon>
        <taxon>Pseudomonadati</taxon>
        <taxon>Pseudomonadota</taxon>
        <taxon>Gammaproteobacteria</taxon>
        <taxon>Oceanospirillales</taxon>
        <taxon>Halomonadaceae</taxon>
        <taxon>Halomonas</taxon>
    </lineage>
</organism>
<dbReference type="InterPro" id="IPR052021">
    <property type="entry name" value="Type-I_RS_S_subunit"/>
</dbReference>
<proteinExistence type="inferred from homology"/>
<keyword evidence="2" id="KW-0680">Restriction system</keyword>
<name>A0ABY9YXD2_9GAMM</name>
<dbReference type="EC" id="3.1.21.-" evidence="5"/>
<keyword evidence="5" id="KW-0255">Endonuclease</keyword>
<gene>
    <name evidence="5" type="ORF">P1P91_11520</name>
</gene>
<dbReference type="PANTHER" id="PTHR30408">
    <property type="entry name" value="TYPE-1 RESTRICTION ENZYME ECOKI SPECIFICITY PROTEIN"/>
    <property type="match status" value="1"/>
</dbReference>
<evidence type="ECO:0000259" key="4">
    <source>
        <dbReference type="Pfam" id="PF01420"/>
    </source>
</evidence>
<accession>A0ABY9YXD2</accession>
<evidence type="ECO:0000256" key="2">
    <source>
        <dbReference type="ARBA" id="ARBA00022747"/>
    </source>
</evidence>
<keyword evidence="5" id="KW-0378">Hydrolase</keyword>
<keyword evidence="5" id="KW-0540">Nuclease</keyword>
<dbReference type="Gene3D" id="1.10.287.1120">
    <property type="entry name" value="Bipartite methylase S protein"/>
    <property type="match status" value="1"/>
</dbReference>
<dbReference type="GO" id="GO:0016787">
    <property type="term" value="F:hydrolase activity"/>
    <property type="evidence" value="ECO:0007669"/>
    <property type="project" value="UniProtKB-KW"/>
</dbReference>
<comment type="similarity">
    <text evidence="1">Belongs to the type-I restriction system S methylase family.</text>
</comment>
<dbReference type="InterPro" id="IPR044946">
    <property type="entry name" value="Restrct_endonuc_typeI_TRD_sf"/>
</dbReference>
<dbReference type="CDD" id="cd17268">
    <property type="entry name" value="RMtype1_S_Ara36733I_TRD1-CR1_like"/>
    <property type="match status" value="1"/>
</dbReference>
<dbReference type="Pfam" id="PF01420">
    <property type="entry name" value="Methylase_S"/>
    <property type="match status" value="1"/>
</dbReference>
<reference evidence="5 6" key="1">
    <citation type="submission" date="2023-03" db="EMBL/GenBank/DDBJ databases">
        <title>Halomonas sp. nov., isolated from Korean tranditional fermented seafood 'Jeotgal'.</title>
        <authorList>
            <person name="Kim B."/>
            <person name="Shin N.-R."/>
        </authorList>
    </citation>
    <scope>NUCLEOTIDE SEQUENCE [LARGE SCALE GENOMIC DNA]</scope>
    <source>
        <strain evidence="5 6">SG2L-4</strain>
    </source>
</reference>
<evidence type="ECO:0000313" key="5">
    <source>
        <dbReference type="EMBL" id="WNK19471.1"/>
    </source>
</evidence>
<dbReference type="SUPFAM" id="SSF116734">
    <property type="entry name" value="DNA methylase specificity domain"/>
    <property type="match status" value="2"/>
</dbReference>
<evidence type="ECO:0000256" key="1">
    <source>
        <dbReference type="ARBA" id="ARBA00010923"/>
    </source>
</evidence>
<evidence type="ECO:0000313" key="6">
    <source>
        <dbReference type="Proteomes" id="UP001301869"/>
    </source>
</evidence>
<dbReference type="Proteomes" id="UP001301869">
    <property type="component" value="Chromosome"/>
</dbReference>
<dbReference type="GO" id="GO:0004519">
    <property type="term" value="F:endonuclease activity"/>
    <property type="evidence" value="ECO:0007669"/>
    <property type="project" value="UniProtKB-KW"/>
</dbReference>
<dbReference type="EMBL" id="CP119391">
    <property type="protein sequence ID" value="WNK19471.1"/>
    <property type="molecule type" value="Genomic_DNA"/>
</dbReference>